<organism evidence="3 4">
    <name type="scientific">Tenacibaculum vairaonense</name>
    <dbReference type="NCBI Taxonomy" id="3137860"/>
    <lineage>
        <taxon>Bacteria</taxon>
        <taxon>Pseudomonadati</taxon>
        <taxon>Bacteroidota</taxon>
        <taxon>Flavobacteriia</taxon>
        <taxon>Flavobacteriales</taxon>
        <taxon>Flavobacteriaceae</taxon>
        <taxon>Tenacibaculum</taxon>
    </lineage>
</organism>
<evidence type="ECO:0000313" key="4">
    <source>
        <dbReference type="Proteomes" id="UP001497602"/>
    </source>
</evidence>
<sequence length="271" mass="28897">MNRIFSLNRIAILLAFSALFVGCNENDTLNLPDDVDNNISIDTNTDTNSDNKSDCIKGEGTPVTKTLDIANFTGVNLVSVTDKLTIKQGATQKVVVTGHANVIEEINTEVTDNVWKIAFKDGCYENYELAIEVTVPTINTIATTGFGATVVEDFTNQENLSISLSGSGKLILNKFDGIKTLNVTFKGSGNLEAKQAISGVNEININVAGAGTYKGFNIEAKNVTVNSKGFSNIETTATENLNVTVSGSGVIRYKGTPKISKTGWASIIDAN</sequence>
<dbReference type="InterPro" id="IPR021255">
    <property type="entry name" value="DUF2807"/>
</dbReference>
<keyword evidence="4" id="KW-1185">Reference proteome</keyword>
<dbReference type="Proteomes" id="UP001497602">
    <property type="component" value="Unassembled WGS sequence"/>
</dbReference>
<evidence type="ECO:0000256" key="1">
    <source>
        <dbReference type="SAM" id="SignalP"/>
    </source>
</evidence>
<keyword evidence="1" id="KW-0732">Signal</keyword>
<evidence type="ECO:0000313" key="3">
    <source>
        <dbReference type="EMBL" id="CAL2108801.1"/>
    </source>
</evidence>
<protein>
    <submittedName>
        <fullName evidence="3">DUF2807 domain-containing protein</fullName>
    </submittedName>
</protein>
<dbReference type="Gene3D" id="2.160.20.120">
    <property type="match status" value="1"/>
</dbReference>
<proteinExistence type="predicted"/>
<feature type="chain" id="PRO_5047158749" evidence="1">
    <location>
        <begin position="21"/>
        <end position="271"/>
    </location>
</feature>
<evidence type="ECO:0000259" key="2">
    <source>
        <dbReference type="Pfam" id="PF10988"/>
    </source>
</evidence>
<accession>A0ABM9PSK3</accession>
<name>A0ABM9PSK3_9FLAO</name>
<dbReference type="Pfam" id="PF10988">
    <property type="entry name" value="DUF2807"/>
    <property type="match status" value="1"/>
</dbReference>
<dbReference type="EMBL" id="CAXJRC010000046">
    <property type="protein sequence ID" value="CAL2108801.1"/>
    <property type="molecule type" value="Genomic_DNA"/>
</dbReference>
<reference evidence="3 4" key="1">
    <citation type="submission" date="2024-05" db="EMBL/GenBank/DDBJ databases">
        <authorList>
            <person name="Duchaud E."/>
        </authorList>
    </citation>
    <scope>NUCLEOTIDE SEQUENCE [LARGE SCALE GENOMIC DNA]</scope>
    <source>
        <strain evidence="3">Ena-SAMPLE-TAB-13-05-2024-13:56:06:370-140305</strain>
    </source>
</reference>
<comment type="caution">
    <text evidence="3">The sequence shown here is derived from an EMBL/GenBank/DDBJ whole genome shotgun (WGS) entry which is preliminary data.</text>
</comment>
<dbReference type="PROSITE" id="PS51257">
    <property type="entry name" value="PROKAR_LIPOPROTEIN"/>
    <property type="match status" value="1"/>
</dbReference>
<gene>
    <name evidence="3" type="ORF">T190115A13A_90147</name>
</gene>
<dbReference type="RefSeq" id="WP_348740398.1">
    <property type="nucleotide sequence ID" value="NZ_CAXJRC010000046.1"/>
</dbReference>
<feature type="signal peptide" evidence="1">
    <location>
        <begin position="1"/>
        <end position="20"/>
    </location>
</feature>
<feature type="domain" description="Putative auto-transporter adhesin head GIN" evidence="2">
    <location>
        <begin position="71"/>
        <end position="257"/>
    </location>
</feature>